<protein>
    <submittedName>
        <fullName evidence="4">CHAT domain-containing protein</fullName>
    </submittedName>
</protein>
<evidence type="ECO:0000313" key="4">
    <source>
        <dbReference type="EMBL" id="GAA4736392.1"/>
    </source>
</evidence>
<organism evidence="4 5">
    <name type="scientific">Isoptericola chiayiensis</name>
    <dbReference type="NCBI Taxonomy" id="579446"/>
    <lineage>
        <taxon>Bacteria</taxon>
        <taxon>Bacillati</taxon>
        <taxon>Actinomycetota</taxon>
        <taxon>Actinomycetes</taxon>
        <taxon>Micrococcales</taxon>
        <taxon>Promicromonosporaceae</taxon>
        <taxon>Isoptericola</taxon>
    </lineage>
</organism>
<sequence>MTSRTTFDERLREAQELNAASKVRPASRAYRGLLKDVGPLDPAVHGPWVVEMRVRALIGQAACTHALTGDLEAARRLVEDALALSVAAGEESWEALAHGQEGLLLLRAGRARQAVASFDRALATVDTTNHRDQAVLRINRAAAQLECGDLGEVVSDHELALFHAREIGDDRYAAFALLNLGYARYQQGDFPAALSQLDEAARLQPGGPDGWSESTRAQVLLDAGLVTEAEQVLAECADLLAADDLTGELADTMLARARCALLLRRPEEAVRWARGARRVFARVGNDGWALQSELVALEARLELDRRAGPRRSTLRRRCEETLALSAVDGSVLASREAGAGARLLAAEWALLAGDVERAQTIVAGVRRLTTCPLPLRIHHESVRAQVAFAAGDRRRGLLAVRRGLRVLADHRARLGSVDAVTAAAAHGSRLARVDVEAALATGRAAAVFDATERGRAAYAGAARVRPPQDEELAELLTRARTAAEEARELAGSADPKDRAAADRGTKEARRLQDQARRRSWQLSGPGEGLVPEPTTARAVIARLRSASSGTTVVSYLLTDQVRAVRVDATGARLLELGPLSEVTELARRVRQDVEVLANALIPAPMREVAATSARRALARLDDLLLRPVAVDGPLQVAARRELLSVPWASLPSREGVATGVDSWVSWRDDESRSGAGPSRAVVVAGPGLRAAELEARLVAATWGEVTTLSGAAATCAATTAAIAGADVVHLAAHGVHEPDNPLFSCVRLADGPLYAHELDGVDLSGAVVVLSACETGRASVRLGGEPLGMTSVLLRLGARAVVSAVAPLRDDVAARVMPHLHAELRAGTDPAAALARAVAAEPEPVPLVCFGPLSVDGRPAAV</sequence>
<feature type="domain" description="CHAT" evidence="3">
    <location>
        <begin position="615"/>
        <end position="838"/>
    </location>
</feature>
<dbReference type="EMBL" id="BAABID010000018">
    <property type="protein sequence ID" value="GAA4736392.1"/>
    <property type="molecule type" value="Genomic_DNA"/>
</dbReference>
<evidence type="ECO:0000256" key="2">
    <source>
        <dbReference type="SAM" id="MobiDB-lite"/>
    </source>
</evidence>
<feature type="region of interest" description="Disordered" evidence="2">
    <location>
        <begin position="484"/>
        <end position="531"/>
    </location>
</feature>
<dbReference type="PANTHER" id="PTHR10098">
    <property type="entry name" value="RAPSYN-RELATED"/>
    <property type="match status" value="1"/>
</dbReference>
<evidence type="ECO:0000256" key="1">
    <source>
        <dbReference type="PROSITE-ProRule" id="PRU00339"/>
    </source>
</evidence>
<dbReference type="SUPFAM" id="SSF48452">
    <property type="entry name" value="TPR-like"/>
    <property type="match status" value="1"/>
</dbReference>
<reference evidence="5" key="1">
    <citation type="journal article" date="2019" name="Int. J. Syst. Evol. Microbiol.">
        <title>The Global Catalogue of Microorganisms (GCM) 10K type strain sequencing project: providing services to taxonomists for standard genome sequencing and annotation.</title>
        <authorList>
            <consortium name="The Broad Institute Genomics Platform"/>
            <consortium name="The Broad Institute Genome Sequencing Center for Infectious Disease"/>
            <person name="Wu L."/>
            <person name="Ma J."/>
        </authorList>
    </citation>
    <scope>NUCLEOTIDE SEQUENCE [LARGE SCALE GENOMIC DNA]</scope>
    <source>
        <strain evidence="5">JCM 18063</strain>
    </source>
</reference>
<keyword evidence="5" id="KW-1185">Reference proteome</keyword>
<dbReference type="InterPro" id="IPR024983">
    <property type="entry name" value="CHAT_dom"/>
</dbReference>
<keyword evidence="1" id="KW-0802">TPR repeat</keyword>
<evidence type="ECO:0000313" key="5">
    <source>
        <dbReference type="Proteomes" id="UP001500956"/>
    </source>
</evidence>
<dbReference type="Proteomes" id="UP001500956">
    <property type="component" value="Unassembled WGS sequence"/>
</dbReference>
<dbReference type="Pfam" id="PF12770">
    <property type="entry name" value="CHAT"/>
    <property type="match status" value="1"/>
</dbReference>
<accession>A0ABP8YRQ5</accession>
<evidence type="ECO:0000259" key="3">
    <source>
        <dbReference type="Pfam" id="PF12770"/>
    </source>
</evidence>
<dbReference type="InterPro" id="IPR011990">
    <property type="entry name" value="TPR-like_helical_dom_sf"/>
</dbReference>
<dbReference type="InterPro" id="IPR019734">
    <property type="entry name" value="TPR_rpt"/>
</dbReference>
<name>A0ABP8YRQ5_9MICO</name>
<dbReference type="PROSITE" id="PS50005">
    <property type="entry name" value="TPR"/>
    <property type="match status" value="1"/>
</dbReference>
<dbReference type="Gene3D" id="1.25.40.10">
    <property type="entry name" value="Tetratricopeptide repeat domain"/>
    <property type="match status" value="1"/>
</dbReference>
<feature type="repeat" description="TPR" evidence="1">
    <location>
        <begin position="174"/>
        <end position="207"/>
    </location>
</feature>
<dbReference type="SMART" id="SM00028">
    <property type="entry name" value="TPR"/>
    <property type="match status" value="3"/>
</dbReference>
<dbReference type="RefSeq" id="WP_172152901.1">
    <property type="nucleotide sequence ID" value="NZ_BAABID010000018.1"/>
</dbReference>
<gene>
    <name evidence="4" type="ORF">GCM10023216_32040</name>
</gene>
<dbReference type="PANTHER" id="PTHR10098:SF108">
    <property type="entry name" value="TETRATRICOPEPTIDE REPEAT PROTEIN 28"/>
    <property type="match status" value="1"/>
</dbReference>
<feature type="compositionally biased region" description="Basic and acidic residues" evidence="2">
    <location>
        <begin position="484"/>
        <end position="516"/>
    </location>
</feature>
<proteinExistence type="predicted"/>
<comment type="caution">
    <text evidence="4">The sequence shown here is derived from an EMBL/GenBank/DDBJ whole genome shotgun (WGS) entry which is preliminary data.</text>
</comment>